<gene>
    <name evidence="3" type="ORF">GCM10007977_023100</name>
</gene>
<dbReference type="EMBL" id="BMPI01000009">
    <property type="protein sequence ID" value="GGM21381.1"/>
    <property type="molecule type" value="Genomic_DNA"/>
</dbReference>
<dbReference type="RefSeq" id="WP_190249767.1">
    <property type="nucleotide sequence ID" value="NZ_BMPI01000009.1"/>
</dbReference>
<comment type="caution">
    <text evidence="3">The sequence shown here is derived from an EMBL/GenBank/DDBJ whole genome shotgun (WGS) entry which is preliminary data.</text>
</comment>
<keyword evidence="1" id="KW-0812">Transmembrane</keyword>
<keyword evidence="1" id="KW-1133">Transmembrane helix</keyword>
<feature type="transmembrane region" description="Helical" evidence="1">
    <location>
        <begin position="288"/>
        <end position="308"/>
    </location>
</feature>
<organism evidence="3 4">
    <name type="scientific">Dactylosporangium sucinum</name>
    <dbReference type="NCBI Taxonomy" id="1424081"/>
    <lineage>
        <taxon>Bacteria</taxon>
        <taxon>Bacillati</taxon>
        <taxon>Actinomycetota</taxon>
        <taxon>Actinomycetes</taxon>
        <taxon>Micromonosporales</taxon>
        <taxon>Micromonosporaceae</taxon>
        <taxon>Dactylosporangium</taxon>
    </lineage>
</organism>
<reference evidence="3" key="1">
    <citation type="journal article" date="2014" name="Int. J. Syst. Evol. Microbiol.">
        <title>Complete genome sequence of Corynebacterium casei LMG S-19264T (=DSM 44701T), isolated from a smear-ripened cheese.</title>
        <authorList>
            <consortium name="US DOE Joint Genome Institute (JGI-PGF)"/>
            <person name="Walter F."/>
            <person name="Albersmeier A."/>
            <person name="Kalinowski J."/>
            <person name="Ruckert C."/>
        </authorList>
    </citation>
    <scope>NUCLEOTIDE SEQUENCE</scope>
    <source>
        <strain evidence="3">JCM 19831</strain>
    </source>
</reference>
<accession>A0A917WPL9</accession>
<keyword evidence="2" id="KW-0732">Signal</keyword>
<protein>
    <recommendedName>
        <fullName evidence="5">DUF916 domain-containing protein</fullName>
    </recommendedName>
</protein>
<feature type="chain" id="PRO_5039443866" description="DUF916 domain-containing protein" evidence="2">
    <location>
        <begin position="22"/>
        <end position="334"/>
    </location>
</feature>
<evidence type="ECO:0000256" key="2">
    <source>
        <dbReference type="SAM" id="SignalP"/>
    </source>
</evidence>
<dbReference type="Proteomes" id="UP000642070">
    <property type="component" value="Unassembled WGS sequence"/>
</dbReference>
<keyword evidence="1" id="KW-0472">Membrane</keyword>
<evidence type="ECO:0008006" key="5">
    <source>
        <dbReference type="Google" id="ProtNLM"/>
    </source>
</evidence>
<evidence type="ECO:0000313" key="3">
    <source>
        <dbReference type="EMBL" id="GGM21381.1"/>
    </source>
</evidence>
<name>A0A917WPL9_9ACTN</name>
<evidence type="ECO:0000313" key="4">
    <source>
        <dbReference type="Proteomes" id="UP000642070"/>
    </source>
</evidence>
<proteinExistence type="predicted"/>
<evidence type="ECO:0000256" key="1">
    <source>
        <dbReference type="SAM" id="Phobius"/>
    </source>
</evidence>
<sequence length="334" mass="34695">MRKIRLVLAVLVAVLGAPAQAARAEPAKGDVTWSVVPATAAGPDSRRVIDLALAGGAKVTEHVAVTNHSARPVAFTVDANDGYLTAGGLFDMRAADVTPTDGGSWITVPDTVTVAGGATAVIPVVIAVPANATPGDHPAGVTASLDTAAGQVRVQNRVGVRINLRVTGALDARLTVADVRATHHRSWNPFAAGALDVRYTVSNPGNVRAAADTRVTTAHLFGRRTWTDPSSARVREVFPGGTREFSTRLTGRWPLGRISTTVTVSASADGATAAAPAEVTVTGWALPIPQLLLVLALVLPALAARTWLRRRRARLERLLARARAEGRAEAAGSA</sequence>
<feature type="signal peptide" evidence="2">
    <location>
        <begin position="1"/>
        <end position="21"/>
    </location>
</feature>
<keyword evidence="4" id="KW-1185">Reference proteome</keyword>
<reference evidence="3" key="2">
    <citation type="submission" date="2020-09" db="EMBL/GenBank/DDBJ databases">
        <authorList>
            <person name="Sun Q."/>
            <person name="Ohkuma M."/>
        </authorList>
    </citation>
    <scope>NUCLEOTIDE SEQUENCE</scope>
    <source>
        <strain evidence="3">JCM 19831</strain>
    </source>
</reference>
<dbReference type="AlphaFoldDB" id="A0A917WPL9"/>